<protein>
    <recommendedName>
        <fullName evidence="1">At1g61320/AtMIF1 LRR domain-containing protein</fullName>
    </recommendedName>
</protein>
<dbReference type="Pfam" id="PF23622">
    <property type="entry name" value="LRR_At1g61320_AtMIF1"/>
    <property type="match status" value="1"/>
</dbReference>
<dbReference type="PANTHER" id="PTHR31639">
    <property type="entry name" value="F-BOX PROTEIN-LIKE"/>
    <property type="match status" value="1"/>
</dbReference>
<comment type="caution">
    <text evidence="2">The sequence shown here is derived from an EMBL/GenBank/DDBJ whole genome shotgun (WGS) entry which is preliminary data.</text>
</comment>
<keyword evidence="3" id="KW-1185">Reference proteome</keyword>
<dbReference type="EMBL" id="JAUHHV010000005">
    <property type="protein sequence ID" value="KAK1425538.1"/>
    <property type="molecule type" value="Genomic_DNA"/>
</dbReference>
<name>A0AAD8NXM4_TARER</name>
<evidence type="ECO:0000259" key="1">
    <source>
        <dbReference type="Pfam" id="PF23622"/>
    </source>
</evidence>
<sequence length="416" mass="47098">MEAQGPATDRLSNLPPNIIETMLTLMPIRDAFRTSILSHSWKDHYLNMPVLKFDDEMFQGSAYQALSVRYKLLHVIYPILLLHKGPIVKFSLCISQLNSCWEIDRLILHLSSNATVKEFTLTIGIGDDHKLLPPFFMLQQLESLSLRNCAFQPPASFKGFSKLMCLQFNNVSITVDELLLFISNCPLLILVMKNILRDIGIVTLSCYQAGFTIPGLSSDHKINYHAWMEGAFNTIEAVVVVDAGPFGPSLDSMLEKSLTPQQLPVSLVYLKHLVLFDLCFANENELRFALLFLTSSPNIETIVIQMRHNPTSQTGMNIFDLQDRSHVILDRLREITIRNFINMEPVMDFLKLILAKSPVLKLVDIVTDKRVSPNLGSDLRWCNRASDGAKINFVHPAFKILDMVYDDCIVKCLKVA</sequence>
<dbReference type="PANTHER" id="PTHR31639:SF326">
    <property type="entry name" value="F-BOX DOMAIN, FBD DOMAIN, F-BOX-LIKE DOMAIN SUPERFAMILY PROTEIN"/>
    <property type="match status" value="1"/>
</dbReference>
<dbReference type="Proteomes" id="UP001229421">
    <property type="component" value="Unassembled WGS sequence"/>
</dbReference>
<gene>
    <name evidence="2" type="ORF">QVD17_20891</name>
</gene>
<organism evidence="2 3">
    <name type="scientific">Tagetes erecta</name>
    <name type="common">African marigold</name>
    <dbReference type="NCBI Taxonomy" id="13708"/>
    <lineage>
        <taxon>Eukaryota</taxon>
        <taxon>Viridiplantae</taxon>
        <taxon>Streptophyta</taxon>
        <taxon>Embryophyta</taxon>
        <taxon>Tracheophyta</taxon>
        <taxon>Spermatophyta</taxon>
        <taxon>Magnoliopsida</taxon>
        <taxon>eudicotyledons</taxon>
        <taxon>Gunneridae</taxon>
        <taxon>Pentapetalae</taxon>
        <taxon>asterids</taxon>
        <taxon>campanulids</taxon>
        <taxon>Asterales</taxon>
        <taxon>Asteraceae</taxon>
        <taxon>Asteroideae</taxon>
        <taxon>Heliantheae alliance</taxon>
        <taxon>Tageteae</taxon>
        <taxon>Tagetes</taxon>
    </lineage>
</organism>
<evidence type="ECO:0000313" key="2">
    <source>
        <dbReference type="EMBL" id="KAK1425538.1"/>
    </source>
</evidence>
<reference evidence="2" key="1">
    <citation type="journal article" date="2023" name="bioRxiv">
        <title>Improved chromosome-level genome assembly for marigold (Tagetes erecta).</title>
        <authorList>
            <person name="Jiang F."/>
            <person name="Yuan L."/>
            <person name="Wang S."/>
            <person name="Wang H."/>
            <person name="Xu D."/>
            <person name="Wang A."/>
            <person name="Fan W."/>
        </authorList>
    </citation>
    <scope>NUCLEOTIDE SEQUENCE</scope>
    <source>
        <strain evidence="2">WSJ</strain>
        <tissue evidence="2">Leaf</tissue>
    </source>
</reference>
<dbReference type="AlphaFoldDB" id="A0AAD8NXM4"/>
<proteinExistence type="predicted"/>
<feature type="domain" description="At1g61320/AtMIF1 LRR" evidence="1">
    <location>
        <begin position="139"/>
        <end position="188"/>
    </location>
</feature>
<dbReference type="InterPro" id="IPR055357">
    <property type="entry name" value="LRR_At1g61320_AtMIF1"/>
</dbReference>
<accession>A0AAD8NXM4</accession>
<evidence type="ECO:0000313" key="3">
    <source>
        <dbReference type="Proteomes" id="UP001229421"/>
    </source>
</evidence>
<dbReference type="SUPFAM" id="SSF81383">
    <property type="entry name" value="F-box domain"/>
    <property type="match status" value="1"/>
</dbReference>
<dbReference type="InterPro" id="IPR036047">
    <property type="entry name" value="F-box-like_dom_sf"/>
</dbReference>